<evidence type="ECO:0000256" key="7">
    <source>
        <dbReference type="ARBA" id="ARBA00023237"/>
    </source>
</evidence>
<dbReference type="SUPFAM" id="SSF56935">
    <property type="entry name" value="Porins"/>
    <property type="match status" value="1"/>
</dbReference>
<dbReference type="InterPro" id="IPR039426">
    <property type="entry name" value="TonB-dep_rcpt-like"/>
</dbReference>
<dbReference type="InterPro" id="IPR037066">
    <property type="entry name" value="Plug_dom_sf"/>
</dbReference>
<organism evidence="9 10">
    <name type="scientific">Novosphingobium jiangmenense</name>
    <dbReference type="NCBI Taxonomy" id="2791981"/>
    <lineage>
        <taxon>Bacteria</taxon>
        <taxon>Pseudomonadati</taxon>
        <taxon>Pseudomonadota</taxon>
        <taxon>Alphaproteobacteria</taxon>
        <taxon>Sphingomonadales</taxon>
        <taxon>Sphingomonadaceae</taxon>
        <taxon>Novosphingobium</taxon>
    </lineage>
</organism>
<dbReference type="PANTHER" id="PTHR30069">
    <property type="entry name" value="TONB-DEPENDENT OUTER MEMBRANE RECEPTOR"/>
    <property type="match status" value="1"/>
</dbReference>
<evidence type="ECO:0000256" key="5">
    <source>
        <dbReference type="ARBA" id="ARBA00022729"/>
    </source>
</evidence>
<reference evidence="9 10" key="1">
    <citation type="submission" date="2020-11" db="EMBL/GenBank/DDBJ databases">
        <title>The genome sequence of Novosphingobium sp. 1Y9A.</title>
        <authorList>
            <person name="Liu Y."/>
        </authorList>
    </citation>
    <scope>NUCLEOTIDE SEQUENCE [LARGE SCALE GENOMIC DNA]</scope>
    <source>
        <strain evidence="9 10">1Y9A</strain>
    </source>
</reference>
<proteinExistence type="predicted"/>
<comment type="subcellular location">
    <subcellularLocation>
        <location evidence="1">Cell outer membrane</location>
        <topology evidence="1">Multi-pass membrane protein</topology>
    </subcellularLocation>
</comment>
<keyword evidence="4" id="KW-0812">Transmembrane</keyword>
<sequence>MAFCLAATSPATAQDVTAGTDDAAAEGAAQDALQDLEGNPITAEDDQILVVATRIKGQVDTAQPPIAVLDENAIASYGAGSLQDLLAALSPQTSSGRGRGGGMPVVLLNGMRISGFREMRGLPPEAIRRVEVLPEEVALKYGYRPDQRVVNFILKDNFSSFGSDSELRLPSGGGFTEWEQELILTKIAGGNRINVTGKLDDASPLTEAERGIVQPSTSATRVAGDPDPAAYRTLIADSKSAQLNATLARALGGGAGLSVNVLAQRDDSRSLNGLNSVTLTDESGSFSRFTLDPQPLTTRRRTTTLQASAALNKPLGNWNLAVTADGGHVETNSTIDRRADLSGLQALVNSGALAASGALPSSAIIPGAADRALSKTDSLTSLATLSGRPLRLPGGEVALTVKAGFDYSGIESSDTRTATGQINLKRGDAQGGLSLDLPITSRKESFGAGIGDISLNANAEVHRLSDFGTLYNWGGGLTYSPTEKLTLQASYVAADKAPTLTELGGPSILTENVSIYDFSRGETVLARVISGGNPNLVKERQRDWKFGLNWTLPFLKDSTFVAEYFRNRSTNTTNDFPLLTPEVEAAFPGRVVRDASGRIVSVDQSPVTFAEEKSSRLRYGLNLSGSFGKPDPNAQRGPMAGVRGGGGGPGGPRAGAGGPPPGAGPRMGGGGGRGGPGGFNSDGRGRWNLSIFHTIRFQQSVQIAPGGTVLNLLDGEAISGSVARHSLEMEGGGFYRGFGLRLNGTYTGGSRIDASGLPGSTTLRFDPIATFNLRLFADLGRKPKLVEKVPFLKGSRLSLSVDNLFNAQQRVTDNTGTVPLRYQPGYLDPRGRVFEIEFRKQF</sequence>
<evidence type="ECO:0000313" key="9">
    <source>
        <dbReference type="EMBL" id="MBF9150660.1"/>
    </source>
</evidence>
<keyword evidence="10" id="KW-1185">Reference proteome</keyword>
<evidence type="ECO:0000256" key="3">
    <source>
        <dbReference type="ARBA" id="ARBA00022452"/>
    </source>
</evidence>
<keyword evidence="3" id="KW-1134">Transmembrane beta strand</keyword>
<comment type="caution">
    <text evidence="9">The sequence shown here is derived from an EMBL/GenBank/DDBJ whole genome shotgun (WGS) entry which is preliminary data.</text>
</comment>
<evidence type="ECO:0000256" key="1">
    <source>
        <dbReference type="ARBA" id="ARBA00004571"/>
    </source>
</evidence>
<evidence type="ECO:0000256" key="8">
    <source>
        <dbReference type="SAM" id="MobiDB-lite"/>
    </source>
</evidence>
<evidence type="ECO:0000256" key="6">
    <source>
        <dbReference type="ARBA" id="ARBA00023136"/>
    </source>
</evidence>
<feature type="compositionally biased region" description="Gly residues" evidence="8">
    <location>
        <begin position="665"/>
        <end position="680"/>
    </location>
</feature>
<feature type="region of interest" description="Disordered" evidence="8">
    <location>
        <begin position="623"/>
        <end position="682"/>
    </location>
</feature>
<evidence type="ECO:0000256" key="2">
    <source>
        <dbReference type="ARBA" id="ARBA00022448"/>
    </source>
</evidence>
<name>A0ABS0HEH2_9SPHN</name>
<keyword evidence="2" id="KW-0813">Transport</keyword>
<dbReference type="EMBL" id="JADQDC010000003">
    <property type="protein sequence ID" value="MBF9150660.1"/>
    <property type="molecule type" value="Genomic_DNA"/>
</dbReference>
<dbReference type="InterPro" id="IPR036942">
    <property type="entry name" value="Beta-barrel_TonB_sf"/>
</dbReference>
<dbReference type="Proteomes" id="UP000600799">
    <property type="component" value="Unassembled WGS sequence"/>
</dbReference>
<evidence type="ECO:0000256" key="4">
    <source>
        <dbReference type="ARBA" id="ARBA00022692"/>
    </source>
</evidence>
<protein>
    <submittedName>
        <fullName evidence="9">TonB-dependent receptor</fullName>
    </submittedName>
</protein>
<keyword evidence="9" id="KW-0675">Receptor</keyword>
<evidence type="ECO:0000313" key="10">
    <source>
        <dbReference type="Proteomes" id="UP000600799"/>
    </source>
</evidence>
<dbReference type="PANTHER" id="PTHR30069:SF29">
    <property type="entry name" value="HEMOGLOBIN AND HEMOGLOBIN-HAPTOGLOBIN-BINDING PROTEIN 1-RELATED"/>
    <property type="match status" value="1"/>
</dbReference>
<keyword evidence="7" id="KW-0998">Cell outer membrane</keyword>
<dbReference type="Gene3D" id="2.40.170.20">
    <property type="entry name" value="TonB-dependent receptor, beta-barrel domain"/>
    <property type="match status" value="1"/>
</dbReference>
<accession>A0ABS0HEH2</accession>
<keyword evidence="6" id="KW-0472">Membrane</keyword>
<keyword evidence="5" id="KW-0732">Signal</keyword>
<dbReference type="Gene3D" id="2.170.130.10">
    <property type="entry name" value="TonB-dependent receptor, plug domain"/>
    <property type="match status" value="1"/>
</dbReference>
<gene>
    <name evidence="9" type="ORF">I2488_06570</name>
</gene>
<feature type="compositionally biased region" description="Gly residues" evidence="8">
    <location>
        <begin position="642"/>
        <end position="657"/>
    </location>
</feature>